<evidence type="ECO:0000256" key="1">
    <source>
        <dbReference type="ARBA" id="ARBA00004496"/>
    </source>
</evidence>
<dbReference type="Pfam" id="PF00120">
    <property type="entry name" value="Gln-synt_C"/>
    <property type="match status" value="1"/>
</dbReference>
<comment type="similarity">
    <text evidence="2 8 9">Belongs to the glutamine synthetase family.</text>
</comment>
<dbReference type="PROSITE" id="PS51987">
    <property type="entry name" value="GS_CATALYTIC"/>
    <property type="match status" value="1"/>
</dbReference>
<dbReference type="InterPro" id="IPR008146">
    <property type="entry name" value="Gln_synth_cat_dom"/>
</dbReference>
<evidence type="ECO:0000256" key="2">
    <source>
        <dbReference type="ARBA" id="ARBA00009897"/>
    </source>
</evidence>
<keyword evidence="6" id="KW-0547">Nucleotide-binding</keyword>
<name>A0A061QR50_9CHLO</name>
<evidence type="ECO:0000256" key="9">
    <source>
        <dbReference type="RuleBase" id="RU000384"/>
    </source>
</evidence>
<comment type="subcellular location">
    <subcellularLocation>
        <location evidence="1">Cytoplasm</location>
    </subcellularLocation>
</comment>
<dbReference type="EC" id="6.3.1.2" evidence="3"/>
<evidence type="ECO:0000256" key="7">
    <source>
        <dbReference type="ARBA" id="ARBA00022840"/>
    </source>
</evidence>
<dbReference type="EMBL" id="GBEZ01026263">
    <property type="protein sequence ID" value="JAC60929.1"/>
    <property type="molecule type" value="Transcribed_RNA"/>
</dbReference>
<dbReference type="GO" id="GO:0006542">
    <property type="term" value="P:glutamine biosynthetic process"/>
    <property type="evidence" value="ECO:0007669"/>
    <property type="project" value="TreeGrafter"/>
</dbReference>
<dbReference type="SUPFAM" id="SSF55931">
    <property type="entry name" value="Glutamine synthetase/guanido kinase"/>
    <property type="match status" value="1"/>
</dbReference>
<accession>A0A061QR50</accession>
<proteinExistence type="inferred from homology"/>
<evidence type="ECO:0000256" key="8">
    <source>
        <dbReference type="PROSITE-ProRule" id="PRU01331"/>
    </source>
</evidence>
<evidence type="ECO:0000313" key="11">
    <source>
        <dbReference type="EMBL" id="JAC60929.1"/>
    </source>
</evidence>
<dbReference type="GO" id="GO:0005737">
    <property type="term" value="C:cytoplasm"/>
    <property type="evidence" value="ECO:0007669"/>
    <property type="project" value="UniProtKB-SubCell"/>
</dbReference>
<dbReference type="InterPro" id="IPR050292">
    <property type="entry name" value="Glutamine_Synthetase"/>
</dbReference>
<dbReference type="InterPro" id="IPR014746">
    <property type="entry name" value="Gln_synth/guanido_kin_cat_dom"/>
</dbReference>
<dbReference type="PANTHER" id="PTHR20852">
    <property type="entry name" value="GLUTAMINE SYNTHETASE"/>
    <property type="match status" value="1"/>
</dbReference>
<dbReference type="InterPro" id="IPR027303">
    <property type="entry name" value="Gln_synth_gly_rich_site"/>
</dbReference>
<keyword evidence="7" id="KW-0067">ATP-binding</keyword>
<dbReference type="PANTHER" id="PTHR20852:SF93">
    <property type="entry name" value="GLUTAMINE SYNTHETASE CYTOSOLIC ISOZYME 1-1"/>
    <property type="match status" value="1"/>
</dbReference>
<dbReference type="SMART" id="SM01230">
    <property type="entry name" value="Gln-synt_C"/>
    <property type="match status" value="1"/>
</dbReference>
<dbReference type="FunFam" id="3.30.590.10:FF:000004">
    <property type="entry name" value="Glutamine synthetase"/>
    <property type="match status" value="1"/>
</dbReference>
<evidence type="ECO:0000259" key="10">
    <source>
        <dbReference type="PROSITE" id="PS51987"/>
    </source>
</evidence>
<sequence length="216" mass="23779">MSRGSASKCGYPGPQGPYYCSAGAGASIGRDIVEAHYKACLYAGVQISGVNAEVMPAQWEYQVGPCTGTKMGDDLWMSRYILYRICEMYNVTVSFDPKPVPGDWNGAGGHTNFSNTLTRAPGTGWDAIKEQCEKLGKRHAVHIAEYGEGNERRLTGRHETSSMNDFSWGVANRGCSIRVGRMVPVEKCGYYEDRRPASNLDPYVVCRLLVETTLLM</sequence>
<gene>
    <name evidence="11" type="ORF">TSPGSL018_27616</name>
</gene>
<dbReference type="AlphaFoldDB" id="A0A061QR50"/>
<feature type="domain" description="GS catalytic" evidence="10">
    <location>
        <begin position="1"/>
        <end position="216"/>
    </location>
</feature>
<evidence type="ECO:0000256" key="5">
    <source>
        <dbReference type="ARBA" id="ARBA00022598"/>
    </source>
</evidence>
<protein>
    <recommendedName>
        <fullName evidence="3">glutamine synthetase</fullName>
        <ecNumber evidence="3">6.3.1.2</ecNumber>
    </recommendedName>
</protein>
<keyword evidence="5" id="KW-0436">Ligase</keyword>
<dbReference type="GO" id="GO:0004356">
    <property type="term" value="F:glutamine synthetase activity"/>
    <property type="evidence" value="ECO:0007669"/>
    <property type="project" value="UniProtKB-EC"/>
</dbReference>
<evidence type="ECO:0000256" key="3">
    <source>
        <dbReference type="ARBA" id="ARBA00012937"/>
    </source>
</evidence>
<organism evidence="11">
    <name type="scientific">Tetraselmis sp. GSL018</name>
    <dbReference type="NCBI Taxonomy" id="582737"/>
    <lineage>
        <taxon>Eukaryota</taxon>
        <taxon>Viridiplantae</taxon>
        <taxon>Chlorophyta</taxon>
        <taxon>core chlorophytes</taxon>
        <taxon>Chlorodendrophyceae</taxon>
        <taxon>Chlorodendrales</taxon>
        <taxon>Chlorodendraceae</taxon>
        <taxon>Tetraselmis</taxon>
    </lineage>
</organism>
<dbReference type="GO" id="GO:0005524">
    <property type="term" value="F:ATP binding"/>
    <property type="evidence" value="ECO:0007669"/>
    <property type="project" value="UniProtKB-KW"/>
</dbReference>
<evidence type="ECO:0000256" key="6">
    <source>
        <dbReference type="ARBA" id="ARBA00022741"/>
    </source>
</evidence>
<keyword evidence="4" id="KW-0963">Cytoplasm</keyword>
<dbReference type="PROSITE" id="PS00181">
    <property type="entry name" value="GLNA_ATP"/>
    <property type="match status" value="1"/>
</dbReference>
<dbReference type="Gene3D" id="3.30.590.10">
    <property type="entry name" value="Glutamine synthetase/guanido kinase, catalytic domain"/>
    <property type="match status" value="1"/>
</dbReference>
<evidence type="ECO:0000256" key="4">
    <source>
        <dbReference type="ARBA" id="ARBA00022490"/>
    </source>
</evidence>
<reference evidence="11" key="1">
    <citation type="submission" date="2014-05" db="EMBL/GenBank/DDBJ databases">
        <title>The transcriptome of the halophilic microalga Tetraselmis sp. GSL018 isolated from the Great Salt Lake, Utah.</title>
        <authorList>
            <person name="Jinkerson R.E."/>
            <person name="D'Adamo S."/>
            <person name="Posewitz M.C."/>
        </authorList>
    </citation>
    <scope>NUCLEOTIDE SEQUENCE</scope>
    <source>
        <strain evidence="11">GSL018</strain>
    </source>
</reference>